<dbReference type="Proteomes" id="UP000770717">
    <property type="component" value="Unassembled WGS sequence"/>
</dbReference>
<reference evidence="1" key="1">
    <citation type="thesis" date="2020" institute="ProQuest LLC" country="789 East Eisenhower Parkway, Ann Arbor, MI, USA">
        <title>Comparative Genomics and Chromosome Evolution.</title>
        <authorList>
            <person name="Mudd A.B."/>
        </authorList>
    </citation>
    <scope>NUCLEOTIDE SEQUENCE</scope>
    <source>
        <strain evidence="1">HN-11 Male</strain>
        <tissue evidence="1">Kidney and liver</tissue>
    </source>
</reference>
<evidence type="ECO:0000313" key="1">
    <source>
        <dbReference type="EMBL" id="KAG9463587.1"/>
    </source>
</evidence>
<comment type="caution">
    <text evidence="1">The sequence shown here is derived from an EMBL/GenBank/DDBJ whole genome shotgun (WGS) entry which is preliminary data.</text>
</comment>
<dbReference type="AlphaFoldDB" id="A0A8J6E8A8"/>
<accession>A0A8J6E8A8</accession>
<organism evidence="1 2">
    <name type="scientific">Eleutherodactylus coqui</name>
    <name type="common">Puerto Rican coqui</name>
    <dbReference type="NCBI Taxonomy" id="57060"/>
    <lineage>
        <taxon>Eukaryota</taxon>
        <taxon>Metazoa</taxon>
        <taxon>Chordata</taxon>
        <taxon>Craniata</taxon>
        <taxon>Vertebrata</taxon>
        <taxon>Euteleostomi</taxon>
        <taxon>Amphibia</taxon>
        <taxon>Batrachia</taxon>
        <taxon>Anura</taxon>
        <taxon>Neobatrachia</taxon>
        <taxon>Hyloidea</taxon>
        <taxon>Eleutherodactylidae</taxon>
        <taxon>Eleutherodactylinae</taxon>
        <taxon>Eleutherodactylus</taxon>
        <taxon>Eleutherodactylus</taxon>
    </lineage>
</organism>
<gene>
    <name evidence="1" type="ORF">GDO78_021458</name>
</gene>
<dbReference type="EMBL" id="WNTK01006421">
    <property type="protein sequence ID" value="KAG9463587.1"/>
    <property type="molecule type" value="Genomic_DNA"/>
</dbReference>
<keyword evidence="2" id="KW-1185">Reference proteome</keyword>
<evidence type="ECO:0000313" key="2">
    <source>
        <dbReference type="Proteomes" id="UP000770717"/>
    </source>
</evidence>
<name>A0A8J6E8A8_ELECQ</name>
<protein>
    <submittedName>
        <fullName evidence="1">Uncharacterized protein</fullName>
    </submittedName>
</protein>
<sequence length="83" mass="9211">MINHQLMLALGRAMATIAKRAGERLPICLNIAVQSYLYVWILFCTSFSSREKSLGDGLAPEASQTKVEGSIHQRVHSIYPDCC</sequence>
<proteinExistence type="predicted"/>